<name>A0A9N8EDC2_9STRA</name>
<keyword evidence="1" id="KW-1133">Transmembrane helix</keyword>
<feature type="transmembrane region" description="Helical" evidence="1">
    <location>
        <begin position="24"/>
        <end position="43"/>
    </location>
</feature>
<evidence type="ECO:0000256" key="1">
    <source>
        <dbReference type="SAM" id="Phobius"/>
    </source>
</evidence>
<gene>
    <name evidence="2" type="ORF">SEMRO_958_G224630.1</name>
</gene>
<comment type="caution">
    <text evidence="2">The sequence shown here is derived from an EMBL/GenBank/DDBJ whole genome shotgun (WGS) entry which is preliminary data.</text>
</comment>
<dbReference type="OrthoDB" id="48280at2759"/>
<sequence length="402" mass="45007">MAVPSATTLPRGAAPLRGKKKVRYDIVVGLVLLAMVSVTYSIVKPTLHIVKEQQVAEQPLQKIIDNKPVETVDSELLANEQLFLDTIKSCIPGQEAKHQKCGTYIPPDNGDKQRIAVIAPPGQMSEMLWHWIDKVRKKHQKALDKIPMEFIRTSHVPPYGYGKTHGLSKIIRLVPRPLVMGVADALQQIIVDGEQNHHHQEGEQPLALHQQDITLNDLKAVLRQLMRFHCRLSKVAAHTAIFSVNLNDFMDNIDEATQKLYDFLKHSPDKKVSEQDELDDMMQQMGAMDGGMDDVGMLSSELGFVSKILTRIQAESSQSQLKVLTVLDEVLRDEMWKTKNMTTWPCESFFSVGEANARTELSLFATKIGRGFAPNCSAPFAQCWVDRDKCEAEGDGVCKGKK</sequence>
<accession>A0A9N8EDC2</accession>
<keyword evidence="1" id="KW-0472">Membrane</keyword>
<evidence type="ECO:0000313" key="3">
    <source>
        <dbReference type="Proteomes" id="UP001153069"/>
    </source>
</evidence>
<dbReference type="Proteomes" id="UP001153069">
    <property type="component" value="Unassembled WGS sequence"/>
</dbReference>
<reference evidence="2" key="1">
    <citation type="submission" date="2020-06" db="EMBL/GenBank/DDBJ databases">
        <authorList>
            <consortium name="Plant Systems Biology data submission"/>
        </authorList>
    </citation>
    <scope>NUCLEOTIDE SEQUENCE</scope>
    <source>
        <strain evidence="2">D6</strain>
    </source>
</reference>
<organism evidence="2 3">
    <name type="scientific">Seminavis robusta</name>
    <dbReference type="NCBI Taxonomy" id="568900"/>
    <lineage>
        <taxon>Eukaryota</taxon>
        <taxon>Sar</taxon>
        <taxon>Stramenopiles</taxon>
        <taxon>Ochrophyta</taxon>
        <taxon>Bacillariophyta</taxon>
        <taxon>Bacillariophyceae</taxon>
        <taxon>Bacillariophycidae</taxon>
        <taxon>Naviculales</taxon>
        <taxon>Naviculaceae</taxon>
        <taxon>Seminavis</taxon>
    </lineage>
</organism>
<keyword evidence="3" id="KW-1185">Reference proteome</keyword>
<dbReference type="EMBL" id="CAICTM010000956">
    <property type="protein sequence ID" value="CAB9518718.1"/>
    <property type="molecule type" value="Genomic_DNA"/>
</dbReference>
<proteinExistence type="predicted"/>
<dbReference type="AlphaFoldDB" id="A0A9N8EDC2"/>
<protein>
    <submittedName>
        <fullName evidence="2">Uncharacterized protein</fullName>
    </submittedName>
</protein>
<keyword evidence="1" id="KW-0812">Transmembrane</keyword>
<evidence type="ECO:0000313" key="2">
    <source>
        <dbReference type="EMBL" id="CAB9518718.1"/>
    </source>
</evidence>